<dbReference type="GO" id="GO:0016114">
    <property type="term" value="P:terpenoid biosynthetic process"/>
    <property type="evidence" value="ECO:0007669"/>
    <property type="project" value="UniProtKB-UniRule"/>
</dbReference>
<evidence type="ECO:0000313" key="12">
    <source>
        <dbReference type="EMBL" id="ACV68129.1"/>
    </source>
</evidence>
<dbReference type="AlphaFoldDB" id="C8X132"/>
<dbReference type="InterPro" id="IPR036554">
    <property type="entry name" value="GHMP_kinase_C_sf"/>
</dbReference>
<keyword evidence="9" id="KW-0414">Isoprene biosynthesis</keyword>
<keyword evidence="13" id="KW-1185">Reference proteome</keyword>
<comment type="function">
    <text evidence="9">Catalyzes the phosphorylation of the position 2 hydroxy group of 4-diphosphocytidyl-2C-methyl-D-erythritol.</text>
</comment>
<name>C8X132_DESRD</name>
<keyword evidence="5 9" id="KW-0547">Nucleotide-binding</keyword>
<dbReference type="UniPathway" id="UPA00056">
    <property type="reaction ID" value="UER00094"/>
</dbReference>
<dbReference type="InterPro" id="IPR020568">
    <property type="entry name" value="Ribosomal_Su5_D2-typ_SF"/>
</dbReference>
<evidence type="ECO:0000256" key="5">
    <source>
        <dbReference type="ARBA" id="ARBA00022741"/>
    </source>
</evidence>
<feature type="binding site" evidence="9">
    <location>
        <begin position="99"/>
        <end position="109"/>
    </location>
    <ligand>
        <name>ATP</name>
        <dbReference type="ChEBI" id="CHEBI:30616"/>
    </ligand>
</feature>
<feature type="active site" evidence="9">
    <location>
        <position position="14"/>
    </location>
</feature>
<reference evidence="12 13" key="2">
    <citation type="journal article" date="2010" name="Stand. Genomic Sci.">
        <title>Complete genome sequence of Desulfohalobium retbaense type strain (HR(100)).</title>
        <authorList>
            <person name="Spring S."/>
            <person name="Nolan M."/>
            <person name="Lapidus A."/>
            <person name="Glavina Del Rio T."/>
            <person name="Copeland A."/>
            <person name="Tice H."/>
            <person name="Cheng J.F."/>
            <person name="Lucas S."/>
            <person name="Land M."/>
            <person name="Chen F."/>
            <person name="Bruce D."/>
            <person name="Goodwin L."/>
            <person name="Pitluck S."/>
            <person name="Ivanova N."/>
            <person name="Mavromatis K."/>
            <person name="Mikhailova N."/>
            <person name="Pati A."/>
            <person name="Chen A."/>
            <person name="Palaniappan K."/>
            <person name="Hauser L."/>
            <person name="Chang Y.J."/>
            <person name="Jeffries C.D."/>
            <person name="Munk C."/>
            <person name="Kiss H."/>
            <person name="Chain P."/>
            <person name="Han C."/>
            <person name="Brettin T."/>
            <person name="Detter J.C."/>
            <person name="Schuler E."/>
            <person name="Goker M."/>
            <person name="Rohde M."/>
            <person name="Bristow J."/>
            <person name="Eisen J.A."/>
            <person name="Markowitz V."/>
            <person name="Hugenholtz P."/>
            <person name="Kyrpides N.C."/>
            <person name="Klenk H.P."/>
        </authorList>
    </citation>
    <scope>NUCLEOTIDE SEQUENCE [LARGE SCALE GENOMIC DNA]</scope>
    <source>
        <strain evidence="12 13">DSM 5692</strain>
    </source>
</reference>
<dbReference type="Gene3D" id="3.30.230.10">
    <property type="match status" value="1"/>
</dbReference>
<evidence type="ECO:0000256" key="4">
    <source>
        <dbReference type="ARBA" id="ARBA00022679"/>
    </source>
</evidence>
<dbReference type="KEGG" id="drt:Dret_0838"/>
<feature type="active site" evidence="9">
    <location>
        <position position="141"/>
    </location>
</feature>
<evidence type="ECO:0000256" key="8">
    <source>
        <dbReference type="ARBA" id="ARBA00032554"/>
    </source>
</evidence>
<dbReference type="GO" id="GO:0050515">
    <property type="term" value="F:4-(cytidine 5'-diphospho)-2-C-methyl-D-erythritol kinase activity"/>
    <property type="evidence" value="ECO:0007669"/>
    <property type="project" value="UniProtKB-UniRule"/>
</dbReference>
<evidence type="ECO:0000313" key="13">
    <source>
        <dbReference type="Proteomes" id="UP000001052"/>
    </source>
</evidence>
<sequence length="289" mass="31650">MAPVPHQQQAPGCKANLYLRITGQREDGYHELESLFLPLQQPSDQIHFEPGAPGSGLTLTCSDPDLATPSNSIRVAYETFRSVSDKAPDLRIHLDKQVPQGAGLGGGSADAACVLQYLHAHVCPGLPEQDLQRLALQVGADVPFFLHRQPCWVSGIGERLEPLPVSFAQWRFLVVCPDVSISTGWAYRIWDEMQSAFQILRQEDLTSPRHAYRQCCSSGALVLYNSFEQAVFPYFPELGKLKQALLAAGMDACVMSGSGSALVGLTRNAMTLESVCSKLEARRVSFYAI</sequence>
<comment type="pathway">
    <text evidence="9">Isoprenoid biosynthesis; isopentenyl diphosphate biosynthesis via DXP pathway; isopentenyl diphosphate from 1-deoxy-D-xylulose 5-phosphate: step 3/6.</text>
</comment>
<dbReference type="HAMAP" id="MF_00061">
    <property type="entry name" value="IspE"/>
    <property type="match status" value="1"/>
</dbReference>
<dbReference type="InterPro" id="IPR006204">
    <property type="entry name" value="GHMP_kinase_N_dom"/>
</dbReference>
<evidence type="ECO:0000256" key="2">
    <source>
        <dbReference type="ARBA" id="ARBA00012052"/>
    </source>
</evidence>
<evidence type="ECO:0000256" key="6">
    <source>
        <dbReference type="ARBA" id="ARBA00022777"/>
    </source>
</evidence>
<keyword evidence="4 9" id="KW-0808">Transferase</keyword>
<gene>
    <name evidence="9" type="primary">ispE</name>
    <name evidence="12" type="ordered locus">Dret_0838</name>
</gene>
<evidence type="ECO:0000256" key="3">
    <source>
        <dbReference type="ARBA" id="ARBA00017473"/>
    </source>
</evidence>
<feature type="domain" description="GHMP kinase N-terminal" evidence="10">
    <location>
        <begin position="76"/>
        <end position="147"/>
    </location>
</feature>
<dbReference type="InterPro" id="IPR004424">
    <property type="entry name" value="IspE"/>
</dbReference>
<evidence type="ECO:0000256" key="9">
    <source>
        <dbReference type="HAMAP-Rule" id="MF_00061"/>
    </source>
</evidence>
<dbReference type="NCBIfam" id="TIGR00154">
    <property type="entry name" value="ispE"/>
    <property type="match status" value="1"/>
</dbReference>
<dbReference type="RefSeq" id="WP_015751287.1">
    <property type="nucleotide sequence ID" value="NC_013223.1"/>
</dbReference>
<proteinExistence type="inferred from homology"/>
<evidence type="ECO:0000259" key="10">
    <source>
        <dbReference type="Pfam" id="PF00288"/>
    </source>
</evidence>
<dbReference type="eggNOG" id="COG1947">
    <property type="taxonomic scope" value="Bacteria"/>
</dbReference>
<dbReference type="InterPro" id="IPR014721">
    <property type="entry name" value="Ribsml_uS5_D2-typ_fold_subgr"/>
</dbReference>
<dbReference type="EMBL" id="CP001734">
    <property type="protein sequence ID" value="ACV68129.1"/>
    <property type="molecule type" value="Genomic_DNA"/>
</dbReference>
<accession>C8X132</accession>
<dbReference type="GO" id="GO:0019288">
    <property type="term" value="P:isopentenyl diphosphate biosynthetic process, methylerythritol 4-phosphate pathway"/>
    <property type="evidence" value="ECO:0007669"/>
    <property type="project" value="UniProtKB-UniRule"/>
</dbReference>
<dbReference type="InterPro" id="IPR013750">
    <property type="entry name" value="GHMP_kinase_C_dom"/>
</dbReference>
<dbReference type="STRING" id="485915.Dret_0838"/>
<feature type="domain" description="GHMP kinase C-terminal" evidence="11">
    <location>
        <begin position="207"/>
        <end position="281"/>
    </location>
</feature>
<dbReference type="OrthoDB" id="9809438at2"/>
<protein>
    <recommendedName>
        <fullName evidence="3 9">4-diphosphocytidyl-2-C-methyl-D-erythritol kinase</fullName>
        <shortName evidence="9">CMK</shortName>
        <ecNumber evidence="2 9">2.7.1.148</ecNumber>
    </recommendedName>
    <alternativeName>
        <fullName evidence="8 9">4-(cytidine-5'-diphospho)-2-C-methyl-D-erythritol kinase</fullName>
    </alternativeName>
</protein>
<evidence type="ECO:0000259" key="11">
    <source>
        <dbReference type="Pfam" id="PF08544"/>
    </source>
</evidence>
<dbReference type="PIRSF" id="PIRSF010376">
    <property type="entry name" value="IspE"/>
    <property type="match status" value="1"/>
</dbReference>
<dbReference type="HOGENOM" id="CLU_053057_1_1_7"/>
<keyword evidence="6 9" id="KW-0418">Kinase</keyword>
<comment type="catalytic activity">
    <reaction evidence="9">
        <text>4-CDP-2-C-methyl-D-erythritol + ATP = 4-CDP-2-C-methyl-D-erythritol 2-phosphate + ADP + H(+)</text>
        <dbReference type="Rhea" id="RHEA:18437"/>
        <dbReference type="ChEBI" id="CHEBI:15378"/>
        <dbReference type="ChEBI" id="CHEBI:30616"/>
        <dbReference type="ChEBI" id="CHEBI:57823"/>
        <dbReference type="ChEBI" id="CHEBI:57919"/>
        <dbReference type="ChEBI" id="CHEBI:456216"/>
        <dbReference type="EC" id="2.7.1.148"/>
    </reaction>
</comment>
<dbReference type="Pfam" id="PF08544">
    <property type="entry name" value="GHMP_kinases_C"/>
    <property type="match status" value="1"/>
</dbReference>
<dbReference type="EC" id="2.7.1.148" evidence="2 9"/>
<keyword evidence="7 9" id="KW-0067">ATP-binding</keyword>
<dbReference type="PANTHER" id="PTHR43527">
    <property type="entry name" value="4-DIPHOSPHOCYTIDYL-2-C-METHYL-D-ERYTHRITOL KINASE, CHLOROPLASTIC"/>
    <property type="match status" value="1"/>
</dbReference>
<dbReference type="SUPFAM" id="SSF55060">
    <property type="entry name" value="GHMP Kinase, C-terminal domain"/>
    <property type="match status" value="1"/>
</dbReference>
<evidence type="ECO:0000256" key="7">
    <source>
        <dbReference type="ARBA" id="ARBA00022840"/>
    </source>
</evidence>
<comment type="similarity">
    <text evidence="1 9">Belongs to the GHMP kinase family. IspE subfamily.</text>
</comment>
<dbReference type="Pfam" id="PF00288">
    <property type="entry name" value="GHMP_kinases_N"/>
    <property type="match status" value="1"/>
</dbReference>
<dbReference type="SUPFAM" id="SSF54211">
    <property type="entry name" value="Ribosomal protein S5 domain 2-like"/>
    <property type="match status" value="1"/>
</dbReference>
<dbReference type="PANTHER" id="PTHR43527:SF2">
    <property type="entry name" value="4-DIPHOSPHOCYTIDYL-2-C-METHYL-D-ERYTHRITOL KINASE, CHLOROPLASTIC"/>
    <property type="match status" value="1"/>
</dbReference>
<evidence type="ECO:0000256" key="1">
    <source>
        <dbReference type="ARBA" id="ARBA00009684"/>
    </source>
</evidence>
<reference evidence="13" key="1">
    <citation type="submission" date="2009-09" db="EMBL/GenBank/DDBJ databases">
        <title>The complete chromosome of Desulfohalobium retbaense DSM 5692.</title>
        <authorList>
            <consortium name="US DOE Joint Genome Institute (JGI-PGF)"/>
            <person name="Lucas S."/>
            <person name="Copeland A."/>
            <person name="Lapidus A."/>
            <person name="Glavina del Rio T."/>
            <person name="Dalin E."/>
            <person name="Tice H."/>
            <person name="Bruce D."/>
            <person name="Goodwin L."/>
            <person name="Pitluck S."/>
            <person name="Kyrpides N."/>
            <person name="Mavromatis K."/>
            <person name="Ivanova N."/>
            <person name="Mikhailova N."/>
            <person name="Munk A.C."/>
            <person name="Brettin T."/>
            <person name="Detter J.C."/>
            <person name="Han C."/>
            <person name="Tapia R."/>
            <person name="Larimer F."/>
            <person name="Land M."/>
            <person name="Hauser L."/>
            <person name="Markowitz V."/>
            <person name="Cheng J.-F."/>
            <person name="Hugenholtz P."/>
            <person name="Woyke T."/>
            <person name="Wu D."/>
            <person name="Spring S."/>
            <person name="Klenk H.-P."/>
            <person name="Eisen J.A."/>
        </authorList>
    </citation>
    <scope>NUCLEOTIDE SEQUENCE [LARGE SCALE GENOMIC DNA]</scope>
    <source>
        <strain evidence="13">DSM 5692</strain>
    </source>
</reference>
<dbReference type="Proteomes" id="UP000001052">
    <property type="component" value="Chromosome"/>
</dbReference>
<dbReference type="Gene3D" id="3.30.70.890">
    <property type="entry name" value="GHMP kinase, C-terminal domain"/>
    <property type="match status" value="1"/>
</dbReference>
<dbReference type="GO" id="GO:0005524">
    <property type="term" value="F:ATP binding"/>
    <property type="evidence" value="ECO:0007669"/>
    <property type="project" value="UniProtKB-UniRule"/>
</dbReference>
<organism evidence="12 13">
    <name type="scientific">Desulfohalobium retbaense (strain ATCC 49708 / DSM 5692 / JCM 16813 / HR100)</name>
    <dbReference type="NCBI Taxonomy" id="485915"/>
    <lineage>
        <taxon>Bacteria</taxon>
        <taxon>Pseudomonadati</taxon>
        <taxon>Thermodesulfobacteriota</taxon>
        <taxon>Desulfovibrionia</taxon>
        <taxon>Desulfovibrionales</taxon>
        <taxon>Desulfohalobiaceae</taxon>
        <taxon>Desulfohalobium</taxon>
    </lineage>
</organism>